<keyword evidence="1" id="KW-1133">Transmembrane helix</keyword>
<reference evidence="2" key="2">
    <citation type="journal article" date="2021" name="PeerJ">
        <title>Extensive microbial diversity within the chicken gut microbiome revealed by metagenomics and culture.</title>
        <authorList>
            <person name="Gilroy R."/>
            <person name="Ravi A."/>
            <person name="Getino M."/>
            <person name="Pursley I."/>
            <person name="Horton D.L."/>
            <person name="Alikhan N.F."/>
            <person name="Baker D."/>
            <person name="Gharbi K."/>
            <person name="Hall N."/>
            <person name="Watson M."/>
            <person name="Adriaenssens E.M."/>
            <person name="Foster-Nyarko E."/>
            <person name="Jarju S."/>
            <person name="Secka A."/>
            <person name="Antonio M."/>
            <person name="Oren A."/>
            <person name="Chaudhuri R.R."/>
            <person name="La Ragione R."/>
            <person name="Hildebrand F."/>
            <person name="Pallen M.J."/>
        </authorList>
    </citation>
    <scope>NUCLEOTIDE SEQUENCE</scope>
    <source>
        <strain evidence="2">CHK195-12923</strain>
    </source>
</reference>
<evidence type="ECO:0000256" key="1">
    <source>
        <dbReference type="SAM" id="Phobius"/>
    </source>
</evidence>
<sequence>MSLKKVEQVKKDKFFKIWDVLIYGIIAAVIVSLFLAVFFTADHSELREVQAFYRDELLFTYNFTDDELTVSMPDNISSSESEDGNTLTITFCTDEGNLETPKDYNIIVIKKQERSVSVTDSDCDAFGFPDCVFSAAITNNASLPISCRPHNLYIEAVGYKNDSPILPVG</sequence>
<reference evidence="2" key="1">
    <citation type="submission" date="2020-10" db="EMBL/GenBank/DDBJ databases">
        <authorList>
            <person name="Gilroy R."/>
        </authorList>
    </citation>
    <scope>NUCLEOTIDE SEQUENCE</scope>
    <source>
        <strain evidence="2">CHK195-12923</strain>
    </source>
</reference>
<dbReference type="AlphaFoldDB" id="A0A9D1MJA3"/>
<comment type="caution">
    <text evidence="2">The sequence shown here is derived from an EMBL/GenBank/DDBJ whole genome shotgun (WGS) entry which is preliminary data.</text>
</comment>
<dbReference type="Proteomes" id="UP000824110">
    <property type="component" value="Unassembled WGS sequence"/>
</dbReference>
<keyword evidence="1" id="KW-0812">Transmembrane</keyword>
<evidence type="ECO:0008006" key="4">
    <source>
        <dbReference type="Google" id="ProtNLM"/>
    </source>
</evidence>
<dbReference type="InterPro" id="IPR038690">
    <property type="entry name" value="NusG_2_sf"/>
</dbReference>
<protein>
    <recommendedName>
        <fullName evidence="4">NusG domain-containing protein</fullName>
    </recommendedName>
</protein>
<evidence type="ECO:0000313" key="3">
    <source>
        <dbReference type="Proteomes" id="UP000824110"/>
    </source>
</evidence>
<dbReference type="Gene3D" id="2.60.320.10">
    <property type="entry name" value="N-utilization substance G protein NusG, insert domain"/>
    <property type="match status" value="1"/>
</dbReference>
<feature type="transmembrane region" description="Helical" evidence="1">
    <location>
        <begin position="20"/>
        <end position="41"/>
    </location>
</feature>
<accession>A0A9D1MJA3</accession>
<dbReference type="EMBL" id="DVNE01000006">
    <property type="protein sequence ID" value="HIU61137.1"/>
    <property type="molecule type" value="Genomic_DNA"/>
</dbReference>
<keyword evidence="1" id="KW-0472">Membrane</keyword>
<gene>
    <name evidence="2" type="ORF">IAB69_00610</name>
</gene>
<evidence type="ECO:0000313" key="2">
    <source>
        <dbReference type="EMBL" id="HIU61137.1"/>
    </source>
</evidence>
<proteinExistence type="predicted"/>
<organism evidence="2 3">
    <name type="scientific">Candidatus Coproplasma excrementigallinarum</name>
    <dbReference type="NCBI Taxonomy" id="2840747"/>
    <lineage>
        <taxon>Bacteria</taxon>
        <taxon>Bacillati</taxon>
        <taxon>Bacillota</taxon>
        <taxon>Clostridia</taxon>
        <taxon>Eubacteriales</taxon>
        <taxon>Candidatus Coproplasma</taxon>
    </lineage>
</organism>
<name>A0A9D1MJA3_9FIRM</name>